<gene>
    <name evidence="12" type="primary">coq6</name>
    <name evidence="14" type="ORF">RN001_001403</name>
</gene>
<comment type="cofactor">
    <cofactor evidence="1 12">
        <name>FAD</name>
        <dbReference type="ChEBI" id="CHEBI:57692"/>
    </cofactor>
</comment>
<feature type="domain" description="FAD-binding" evidence="13">
    <location>
        <begin position="326"/>
        <end position="406"/>
    </location>
</feature>
<keyword evidence="4 12" id="KW-0831">Ubiquinone biosynthesis</keyword>
<name>A0AAN7PG00_9COLE</name>
<dbReference type="PANTHER" id="PTHR43876">
    <property type="entry name" value="UBIQUINONE BIOSYNTHESIS MONOOXYGENASE COQ6, MITOCHONDRIAL"/>
    <property type="match status" value="1"/>
</dbReference>
<dbReference type="NCBIfam" id="TIGR01988">
    <property type="entry name" value="Ubi-OHases"/>
    <property type="match status" value="1"/>
</dbReference>
<organism evidence="14 15">
    <name type="scientific">Aquatica leii</name>
    <dbReference type="NCBI Taxonomy" id="1421715"/>
    <lineage>
        <taxon>Eukaryota</taxon>
        <taxon>Metazoa</taxon>
        <taxon>Ecdysozoa</taxon>
        <taxon>Arthropoda</taxon>
        <taxon>Hexapoda</taxon>
        <taxon>Insecta</taxon>
        <taxon>Pterygota</taxon>
        <taxon>Neoptera</taxon>
        <taxon>Endopterygota</taxon>
        <taxon>Coleoptera</taxon>
        <taxon>Polyphaga</taxon>
        <taxon>Elateriformia</taxon>
        <taxon>Elateroidea</taxon>
        <taxon>Lampyridae</taxon>
        <taxon>Luciolinae</taxon>
        <taxon>Aquatica</taxon>
    </lineage>
</organism>
<dbReference type="GO" id="GO:0120538">
    <property type="term" value="F:2-methoxy-6-polyprenolphenol 4-hydroxylase activity"/>
    <property type="evidence" value="ECO:0007669"/>
    <property type="project" value="UniProtKB-EC"/>
</dbReference>
<dbReference type="GO" id="GO:0031314">
    <property type="term" value="C:extrinsic component of mitochondrial inner membrane"/>
    <property type="evidence" value="ECO:0007669"/>
    <property type="project" value="UniProtKB-UniRule"/>
</dbReference>
<dbReference type="FunFam" id="3.50.50.60:FF:000086">
    <property type="entry name" value="Ubiquinone biosynthesis monooxygenase COQ6, mitochondrial"/>
    <property type="match status" value="1"/>
</dbReference>
<dbReference type="GO" id="GO:0071949">
    <property type="term" value="F:FAD binding"/>
    <property type="evidence" value="ECO:0007669"/>
    <property type="project" value="InterPro"/>
</dbReference>
<dbReference type="NCBIfam" id="TIGR01989">
    <property type="entry name" value="COQ6"/>
    <property type="match status" value="1"/>
</dbReference>
<keyword evidence="15" id="KW-1185">Reference proteome</keyword>
<comment type="similarity">
    <text evidence="2 12">Belongs to the UbiH/COQ6 family.</text>
</comment>
<evidence type="ECO:0000256" key="1">
    <source>
        <dbReference type="ARBA" id="ARBA00001974"/>
    </source>
</evidence>
<comment type="catalytic activity">
    <reaction evidence="12">
        <text>a 4-hydroxy-3-(all-trans-polyprenyl)benzoate + 2 reduced [2Fe-2S]-[ferredoxin] + O2 + 2 H(+) = a 3,4-dihydroxy-5-(all-trans-polyprenyl)benzoate + 2 oxidized [2Fe-2S]-[ferredoxin] + H2O</text>
        <dbReference type="Rhea" id="RHEA:81195"/>
        <dbReference type="Rhea" id="RHEA-COMP:9514"/>
        <dbReference type="Rhea" id="RHEA-COMP:10000"/>
        <dbReference type="Rhea" id="RHEA-COMP:10001"/>
        <dbReference type="Rhea" id="RHEA-COMP:10930"/>
        <dbReference type="ChEBI" id="CHEBI:15377"/>
        <dbReference type="ChEBI" id="CHEBI:15378"/>
        <dbReference type="ChEBI" id="CHEBI:15379"/>
        <dbReference type="ChEBI" id="CHEBI:33737"/>
        <dbReference type="ChEBI" id="CHEBI:33738"/>
        <dbReference type="ChEBI" id="CHEBI:64694"/>
        <dbReference type="ChEBI" id="CHEBI:78396"/>
        <dbReference type="EC" id="1.14.15.45"/>
    </reaction>
</comment>
<evidence type="ECO:0000259" key="13">
    <source>
        <dbReference type="Pfam" id="PF01494"/>
    </source>
</evidence>
<dbReference type="Proteomes" id="UP001353858">
    <property type="component" value="Unassembled WGS sequence"/>
</dbReference>
<dbReference type="PANTHER" id="PTHR43876:SF7">
    <property type="entry name" value="UBIQUINONE BIOSYNTHESIS MONOOXYGENASE COQ6, MITOCHONDRIAL"/>
    <property type="match status" value="1"/>
</dbReference>
<dbReference type="GO" id="GO:0016712">
    <property type="term" value="F:oxidoreductase activity, acting on paired donors, with incorporation or reduction of molecular oxygen, reduced flavin or flavoprotein as one donor, and incorporation of one atom of oxygen"/>
    <property type="evidence" value="ECO:0007669"/>
    <property type="project" value="UniProtKB-UniRule"/>
</dbReference>
<evidence type="ECO:0000256" key="3">
    <source>
        <dbReference type="ARBA" id="ARBA00022630"/>
    </source>
</evidence>
<dbReference type="EMBL" id="JARPUR010000001">
    <property type="protein sequence ID" value="KAK4885132.1"/>
    <property type="molecule type" value="Genomic_DNA"/>
</dbReference>
<dbReference type="FunFam" id="3.30.9.10:FF:000111">
    <property type="entry name" value="Ubiquinone biosynthesis monooxygenase COQ6, mitochondrial"/>
    <property type="match status" value="1"/>
</dbReference>
<proteinExistence type="inferred from homology"/>
<dbReference type="InterPro" id="IPR000689">
    <property type="entry name" value="UbQ_mOase_COQ6"/>
</dbReference>
<dbReference type="InterPro" id="IPR010971">
    <property type="entry name" value="UbiH/COQ6"/>
</dbReference>
<dbReference type="FunFam" id="3.50.50.60:FF:000021">
    <property type="entry name" value="Ubiquinone biosynthesis monooxygenase COQ6"/>
    <property type="match status" value="1"/>
</dbReference>
<comment type="function">
    <text evidence="12">FAD-dependent monooxygenase required for two non-consecutive steps during ubiquinone biosynthesis. Required for the C5-ring hydroxylation during ubiquinone biosynthesis by catalyzing the hydroxylation of 4-hydroxy-3-(all-trans-polyprenyl)benzoic acid to 3,4-dihydroxy-5-(all-trans-polyprenyl)benzoic acid. Also acts downstream of coq4, for the C1-hydroxylation during ubiquinone biosynthesis by catalyzing the hydroxylation of 2-methoxy-6-(all-trans-polyprenyl)phenol to 2-methoxy-6-(all-trans-polyprenyl)benzene-1,4-diol. The electrons required for the hydroxylation reaction are funneled indirectly to coq6 from NADPH via a ferredoxin/ferredoxin reductase system.</text>
</comment>
<dbReference type="PRINTS" id="PR00420">
    <property type="entry name" value="RNGMNOXGNASE"/>
</dbReference>
<evidence type="ECO:0000256" key="7">
    <source>
        <dbReference type="ARBA" id="ARBA00022946"/>
    </source>
</evidence>
<dbReference type="Gene3D" id="3.50.50.60">
    <property type="entry name" value="FAD/NAD(P)-binding domain"/>
    <property type="match status" value="2"/>
</dbReference>
<comment type="subunit">
    <text evidence="12">Component of a multi-subunit COQ enzyme complex.</text>
</comment>
<keyword evidence="11 12" id="KW-0472">Membrane</keyword>
<keyword evidence="8 12" id="KW-0560">Oxidoreductase</keyword>
<dbReference type="GO" id="GO:0106364">
    <property type="term" value="F:4-hydroxy-3-all-trans-polyprenylbenzoate oxygenase activity"/>
    <property type="evidence" value="ECO:0007669"/>
    <property type="project" value="UniProtKB-EC"/>
</dbReference>
<evidence type="ECO:0000256" key="4">
    <source>
        <dbReference type="ARBA" id="ARBA00022688"/>
    </source>
</evidence>
<accession>A0AAN7PG00</accession>
<evidence type="ECO:0000256" key="2">
    <source>
        <dbReference type="ARBA" id="ARBA00005349"/>
    </source>
</evidence>
<comment type="caution">
    <text evidence="14">The sequence shown here is derived from an EMBL/GenBank/DDBJ whole genome shotgun (WGS) entry which is preliminary data.</text>
</comment>
<reference evidence="15" key="1">
    <citation type="submission" date="2023-01" db="EMBL/GenBank/DDBJ databases">
        <title>Key to firefly adult light organ development and bioluminescence: homeobox transcription factors regulate luciferase expression and transportation to peroxisome.</title>
        <authorList>
            <person name="Fu X."/>
        </authorList>
    </citation>
    <scope>NUCLEOTIDE SEQUENCE [LARGE SCALE GENOMIC DNA]</scope>
</reference>
<evidence type="ECO:0000313" key="15">
    <source>
        <dbReference type="Proteomes" id="UP001353858"/>
    </source>
</evidence>
<dbReference type="SUPFAM" id="SSF51905">
    <property type="entry name" value="FAD/NAD(P)-binding domain"/>
    <property type="match status" value="1"/>
</dbReference>
<evidence type="ECO:0000256" key="9">
    <source>
        <dbReference type="ARBA" id="ARBA00023033"/>
    </source>
</evidence>
<evidence type="ECO:0000256" key="11">
    <source>
        <dbReference type="ARBA" id="ARBA00023136"/>
    </source>
</evidence>
<keyword evidence="6 12" id="KW-0274">FAD</keyword>
<sequence>MAKNSILLLRNYMQYALNLHTKTYCTKTPPHYDIIIVGGGMVGTTLACTLGKNSKLSDHRILLLESGTPHNWIKTEKYSNRVSALNLNTYNLMNKIGAWKHIAEIRCSSVKNMQIWDAISDVMISFNHEEVSNVAAHIVENDLLIYAVGKELCCLKNVEVKNQVKIKEFVLPQQPSQNVFVHLNEGETFTCNLLLGCDGAQSQVRNAMGVNYISWKYDQMGVVATLKLSEANENVTAWQRFLPTGPIAILPLKNNLSSLVWATTPDHARALIELKEVDFVDKINDALWKPLDNSSIIQESTKAFNKLLEFFELPTSNEKQLPPKVIGVDPGSTAAFPLGFGHATNYVKQGVALVGDAAHRVHPLAGQGVNLGFGDVSTLNKILGEAVYSGRSLGQITDLQEYETLRQRHNFPTMVAIDGLHKLYNTEFPPIVLLRSLGLQFTHALNPLKKAIINQAAR</sequence>
<evidence type="ECO:0000256" key="12">
    <source>
        <dbReference type="HAMAP-Rule" id="MF_03193"/>
    </source>
</evidence>
<dbReference type="HAMAP" id="MF_03193">
    <property type="entry name" value="COQ6_monooxygenase"/>
    <property type="match status" value="1"/>
</dbReference>
<protein>
    <recommendedName>
        <fullName evidence="12">Ubiquinone biosynthesis monooxygenase COQ6, mitochondrial</fullName>
        <ecNumber evidence="12">1.14.15.45</ecNumber>
    </recommendedName>
    <alternativeName>
        <fullName evidence="12">2-methoxy-6-polyprenolphenol 4-hydroxylase</fullName>
        <ecNumber evidence="12">1.14.15.46</ecNumber>
    </alternativeName>
</protein>
<evidence type="ECO:0000313" key="14">
    <source>
        <dbReference type="EMBL" id="KAK4885132.1"/>
    </source>
</evidence>
<keyword evidence="5 12" id="KW-0999">Mitochondrion inner membrane</keyword>
<evidence type="ECO:0000256" key="8">
    <source>
        <dbReference type="ARBA" id="ARBA00023002"/>
    </source>
</evidence>
<dbReference type="InterPro" id="IPR018168">
    <property type="entry name" value="Ubi_Hdrlase_CS"/>
</dbReference>
<dbReference type="EC" id="1.14.15.45" evidence="12"/>
<keyword evidence="10 12" id="KW-0496">Mitochondrion</keyword>
<dbReference type="Pfam" id="PF01494">
    <property type="entry name" value="FAD_binding_3"/>
    <property type="match status" value="2"/>
</dbReference>
<comment type="pathway">
    <text evidence="12">Cofactor biosynthesis; ubiquinone biosynthesis.</text>
</comment>
<evidence type="ECO:0000256" key="10">
    <source>
        <dbReference type="ARBA" id="ARBA00023128"/>
    </source>
</evidence>
<dbReference type="PROSITE" id="PS01304">
    <property type="entry name" value="UBIH"/>
    <property type="match status" value="1"/>
</dbReference>
<keyword evidence="7" id="KW-0809">Transit peptide</keyword>
<comment type="subcellular location">
    <subcellularLocation>
        <location evidence="12">Mitochondrion inner membrane</location>
        <topology evidence="12">Peripheral membrane protein</topology>
        <orientation evidence="12">Matrix side</orientation>
    </subcellularLocation>
</comment>
<keyword evidence="3 12" id="KW-0285">Flavoprotein</keyword>
<feature type="domain" description="FAD-binding" evidence="13">
    <location>
        <begin position="32"/>
        <end position="267"/>
    </location>
</feature>
<evidence type="ECO:0000256" key="6">
    <source>
        <dbReference type="ARBA" id="ARBA00022827"/>
    </source>
</evidence>
<dbReference type="InterPro" id="IPR036188">
    <property type="entry name" value="FAD/NAD-bd_sf"/>
</dbReference>
<evidence type="ECO:0000256" key="5">
    <source>
        <dbReference type="ARBA" id="ARBA00022792"/>
    </source>
</evidence>
<keyword evidence="9 12" id="KW-0503">Monooxygenase</keyword>
<comment type="catalytic activity">
    <reaction evidence="12">
        <text>a 2-methoxy-6-(all-trans-polyprenyl)phenol + 2 reduced [2Fe-2S]-[ferredoxin] + O2 + 2 H(+) = a 2-methoxy-6-(all-trans-polyprenyl)benzene-1,4-diol + 2 oxidized [2Fe-2S]-[ferredoxin] + H2O</text>
        <dbReference type="Rhea" id="RHEA:81183"/>
        <dbReference type="Rhea" id="RHEA-COMP:9551"/>
        <dbReference type="Rhea" id="RHEA-COMP:10000"/>
        <dbReference type="Rhea" id="RHEA-COMP:10001"/>
        <dbReference type="Rhea" id="RHEA-COMP:10858"/>
        <dbReference type="ChEBI" id="CHEBI:15377"/>
        <dbReference type="ChEBI" id="CHEBI:15378"/>
        <dbReference type="ChEBI" id="CHEBI:15379"/>
        <dbReference type="ChEBI" id="CHEBI:33737"/>
        <dbReference type="ChEBI" id="CHEBI:33738"/>
        <dbReference type="ChEBI" id="CHEBI:62731"/>
        <dbReference type="ChEBI" id="CHEBI:84166"/>
        <dbReference type="EC" id="1.14.15.46"/>
    </reaction>
</comment>
<dbReference type="InterPro" id="IPR002938">
    <property type="entry name" value="FAD-bd"/>
</dbReference>
<dbReference type="EC" id="1.14.15.46" evidence="12"/>
<dbReference type="InterPro" id="IPR051205">
    <property type="entry name" value="UbiH/COQ6_monooxygenase"/>
</dbReference>
<dbReference type="AlphaFoldDB" id="A0AAN7PG00"/>